<dbReference type="SUPFAM" id="SSF56815">
    <property type="entry name" value="Sec1/munc18-like (SM) proteins"/>
    <property type="match status" value="1"/>
</dbReference>
<dbReference type="GO" id="GO:0015031">
    <property type="term" value="P:protein transport"/>
    <property type="evidence" value="ECO:0007669"/>
    <property type="project" value="UniProtKB-KW"/>
</dbReference>
<sequence length="55" mass="5674">GPRLLLFVLGGVALAETRCAYEVGGAGDVLIGSSHILTPRSFLEAVEGLDQPLPP</sequence>
<dbReference type="Gene3D" id="3.40.50.1910">
    <property type="match status" value="1"/>
</dbReference>
<dbReference type="InterPro" id="IPR001619">
    <property type="entry name" value="Sec1-like"/>
</dbReference>
<dbReference type="GO" id="GO:0016192">
    <property type="term" value="P:vesicle-mediated transport"/>
    <property type="evidence" value="ECO:0007669"/>
    <property type="project" value="InterPro"/>
</dbReference>
<organism evidence="4 5">
    <name type="scientific">Anseranas semipalmata</name>
    <name type="common">Magpie goose</name>
    <name type="synonym">Anas semipalmata</name>
    <dbReference type="NCBI Taxonomy" id="8851"/>
    <lineage>
        <taxon>Eukaryota</taxon>
        <taxon>Metazoa</taxon>
        <taxon>Chordata</taxon>
        <taxon>Craniata</taxon>
        <taxon>Vertebrata</taxon>
        <taxon>Euteleostomi</taxon>
        <taxon>Archelosauria</taxon>
        <taxon>Archosauria</taxon>
        <taxon>Dinosauria</taxon>
        <taxon>Saurischia</taxon>
        <taxon>Theropoda</taxon>
        <taxon>Coelurosauria</taxon>
        <taxon>Aves</taxon>
        <taxon>Neognathae</taxon>
        <taxon>Galloanserae</taxon>
        <taxon>Anseriformes</taxon>
        <taxon>Anseranatidae</taxon>
        <taxon>Anseranas</taxon>
    </lineage>
</organism>
<feature type="non-terminal residue" evidence="4">
    <location>
        <position position="55"/>
    </location>
</feature>
<feature type="chain" id="PRO_5029677135" evidence="3">
    <location>
        <begin position="21"/>
        <end position="55"/>
    </location>
</feature>
<gene>
    <name evidence="4" type="primary">Stxbp2</name>
    <name evidence="4" type="ORF">ANSSEM_R16014</name>
</gene>
<keyword evidence="2" id="KW-0653">Protein transport</keyword>
<feature type="signal peptide" evidence="3">
    <location>
        <begin position="1"/>
        <end position="20"/>
    </location>
</feature>
<feature type="non-terminal residue" evidence="4">
    <location>
        <position position="1"/>
    </location>
</feature>
<evidence type="ECO:0000256" key="2">
    <source>
        <dbReference type="ARBA" id="ARBA00022927"/>
    </source>
</evidence>
<accession>A0A7K9VAP1</accession>
<comment type="caution">
    <text evidence="4">The sequence shown here is derived from an EMBL/GenBank/DDBJ whole genome shotgun (WGS) entry which is preliminary data.</text>
</comment>
<dbReference type="OrthoDB" id="2228at2759"/>
<keyword evidence="3" id="KW-0732">Signal</keyword>
<keyword evidence="2" id="KW-0813">Transport</keyword>
<dbReference type="Pfam" id="PF00995">
    <property type="entry name" value="Sec1"/>
    <property type="match status" value="1"/>
</dbReference>
<comment type="similarity">
    <text evidence="1">Belongs to the STXBP/unc-18/SEC1 family.</text>
</comment>
<dbReference type="Proteomes" id="UP000567872">
    <property type="component" value="Unassembled WGS sequence"/>
</dbReference>
<evidence type="ECO:0000313" key="4">
    <source>
        <dbReference type="EMBL" id="NXI69738.1"/>
    </source>
</evidence>
<reference evidence="4 5" key="1">
    <citation type="submission" date="2019-09" db="EMBL/GenBank/DDBJ databases">
        <title>Bird 10,000 Genomes (B10K) Project - Family phase.</title>
        <authorList>
            <person name="Zhang G."/>
        </authorList>
    </citation>
    <scope>NUCLEOTIDE SEQUENCE [LARGE SCALE GENOMIC DNA]</scope>
    <source>
        <strain evidence="4">B10K-DU-001-57</strain>
        <tissue evidence="4">Muscle</tissue>
    </source>
</reference>
<dbReference type="InterPro" id="IPR027482">
    <property type="entry name" value="Sec1-like_dom2"/>
</dbReference>
<keyword evidence="5" id="KW-1185">Reference proteome</keyword>
<evidence type="ECO:0000313" key="5">
    <source>
        <dbReference type="Proteomes" id="UP000567872"/>
    </source>
</evidence>
<dbReference type="InterPro" id="IPR036045">
    <property type="entry name" value="Sec1-like_sf"/>
</dbReference>
<name>A0A7K9VAP1_ANSSE</name>
<dbReference type="AlphaFoldDB" id="A0A7K9VAP1"/>
<protein>
    <submittedName>
        <fullName evidence="4">STXB2 protein</fullName>
    </submittedName>
</protein>
<evidence type="ECO:0000256" key="3">
    <source>
        <dbReference type="SAM" id="SignalP"/>
    </source>
</evidence>
<dbReference type="EMBL" id="VXAA01004663">
    <property type="protein sequence ID" value="NXI69738.1"/>
    <property type="molecule type" value="Genomic_DNA"/>
</dbReference>
<evidence type="ECO:0000256" key="1">
    <source>
        <dbReference type="ARBA" id="ARBA00009884"/>
    </source>
</evidence>
<proteinExistence type="inferred from homology"/>